<sequence length="337" mass="34987">MSMQQVAKSPAPVAGAGGAEVRKGAERTMQFLLRYGVFAVFVIMLLIFSVLRPGTFLQIDTLRAILVDAAVLGVVASALTLVLAIGEFDLSFGNVAGVAGAIAVYSMYMLGLPVPIAILLALLAGLAAGAISGMIVAYGKVPALIATLAVGSMALGLERAIMNDNTVYDGIPPGYVALTETSFAGVPLIVIISILAVIALSLVSSFTVFGRRIYAIGGSDEAARIAGIRTKQVRWLTFVVMGLTAAFAGILLTSQAGSYYPNSGVGLLLPAFAACFLGWSAAGANRFYPAYTYFGVLFMGTLSTGLIMLQVPSWVDNFVQGAVLVSAVLVARAARTR</sequence>
<reference evidence="10" key="1">
    <citation type="submission" date="2014-08" db="EMBL/GenBank/DDBJ databases">
        <authorList>
            <person name="Edwards T."/>
        </authorList>
    </citation>
    <scope>NUCLEOTIDE SEQUENCE [LARGE SCALE GENOMIC DNA]</scope>
</reference>
<keyword evidence="7 8" id="KW-0472">Membrane</keyword>
<evidence type="ECO:0000256" key="8">
    <source>
        <dbReference type="SAM" id="Phobius"/>
    </source>
</evidence>
<feature type="transmembrane region" description="Helical" evidence="8">
    <location>
        <begin position="143"/>
        <end position="162"/>
    </location>
</feature>
<evidence type="ECO:0000256" key="6">
    <source>
        <dbReference type="ARBA" id="ARBA00022989"/>
    </source>
</evidence>
<evidence type="ECO:0000256" key="4">
    <source>
        <dbReference type="ARBA" id="ARBA00022519"/>
    </source>
</evidence>
<evidence type="ECO:0000256" key="3">
    <source>
        <dbReference type="ARBA" id="ARBA00022475"/>
    </source>
</evidence>
<evidence type="ECO:0000256" key="1">
    <source>
        <dbReference type="ARBA" id="ARBA00004651"/>
    </source>
</evidence>
<dbReference type="PANTHER" id="PTHR32196:SF21">
    <property type="entry name" value="ABC TRANSPORTER PERMEASE PROTEIN YPHD-RELATED"/>
    <property type="match status" value="1"/>
</dbReference>
<accession>A0A0K2W0Q9</accession>
<evidence type="ECO:0000313" key="9">
    <source>
        <dbReference type="EMBL" id="CDX58802.1"/>
    </source>
</evidence>
<feature type="transmembrane region" description="Helical" evidence="8">
    <location>
        <begin position="116"/>
        <end position="136"/>
    </location>
</feature>
<evidence type="ECO:0000256" key="7">
    <source>
        <dbReference type="ARBA" id="ARBA00023136"/>
    </source>
</evidence>
<dbReference type="AlphaFoldDB" id="A0A0K2W0Q9"/>
<keyword evidence="4" id="KW-0997">Cell inner membrane</keyword>
<dbReference type="Proteomes" id="UP000182888">
    <property type="component" value="Unassembled WGS sequence"/>
</dbReference>
<keyword evidence="5 8" id="KW-0812">Transmembrane</keyword>
<feature type="transmembrane region" description="Helical" evidence="8">
    <location>
        <begin position="63"/>
        <end position="85"/>
    </location>
</feature>
<name>A0A0K2W0Q9_MESPL</name>
<gene>
    <name evidence="9" type="ORF">MPL1032_240264</name>
</gene>
<evidence type="ECO:0000256" key="2">
    <source>
        <dbReference type="ARBA" id="ARBA00022448"/>
    </source>
</evidence>
<dbReference type="CDD" id="cd06579">
    <property type="entry name" value="TM_PBP1_transp_AraH_like"/>
    <property type="match status" value="1"/>
</dbReference>
<feature type="transmembrane region" description="Helical" evidence="8">
    <location>
        <begin position="291"/>
        <end position="311"/>
    </location>
</feature>
<dbReference type="Pfam" id="PF02653">
    <property type="entry name" value="BPD_transp_2"/>
    <property type="match status" value="1"/>
</dbReference>
<feature type="transmembrane region" description="Helical" evidence="8">
    <location>
        <begin position="32"/>
        <end position="51"/>
    </location>
</feature>
<feature type="transmembrane region" description="Helical" evidence="8">
    <location>
        <begin position="317"/>
        <end position="334"/>
    </location>
</feature>
<proteinExistence type="predicted"/>
<organism evidence="9 10">
    <name type="scientific">Mesorhizobium plurifarium</name>
    <dbReference type="NCBI Taxonomy" id="69974"/>
    <lineage>
        <taxon>Bacteria</taxon>
        <taxon>Pseudomonadati</taxon>
        <taxon>Pseudomonadota</taxon>
        <taxon>Alphaproteobacteria</taxon>
        <taxon>Hyphomicrobiales</taxon>
        <taxon>Phyllobacteriaceae</taxon>
        <taxon>Mesorhizobium</taxon>
    </lineage>
</organism>
<comment type="subcellular location">
    <subcellularLocation>
        <location evidence="1">Cell membrane</location>
        <topology evidence="1">Multi-pass membrane protein</topology>
    </subcellularLocation>
</comment>
<keyword evidence="3" id="KW-1003">Cell membrane</keyword>
<keyword evidence="6 8" id="KW-1133">Transmembrane helix</keyword>
<dbReference type="GO" id="GO:0005886">
    <property type="term" value="C:plasma membrane"/>
    <property type="evidence" value="ECO:0007669"/>
    <property type="project" value="UniProtKB-SubCell"/>
</dbReference>
<dbReference type="EMBL" id="CCND01000017">
    <property type="protein sequence ID" value="CDX58802.1"/>
    <property type="molecule type" value="Genomic_DNA"/>
</dbReference>
<protein>
    <submittedName>
        <fullName evidence="9">Putative Ribose transport system permease protein RbsC</fullName>
    </submittedName>
</protein>
<feature type="transmembrane region" description="Helical" evidence="8">
    <location>
        <begin position="259"/>
        <end position="279"/>
    </location>
</feature>
<keyword evidence="2" id="KW-0813">Transport</keyword>
<feature type="transmembrane region" description="Helical" evidence="8">
    <location>
        <begin position="182"/>
        <end position="203"/>
    </location>
</feature>
<dbReference type="InterPro" id="IPR001851">
    <property type="entry name" value="ABC_transp_permease"/>
</dbReference>
<evidence type="ECO:0000313" key="10">
    <source>
        <dbReference type="Proteomes" id="UP000182888"/>
    </source>
</evidence>
<evidence type="ECO:0000256" key="5">
    <source>
        <dbReference type="ARBA" id="ARBA00022692"/>
    </source>
</evidence>
<feature type="transmembrane region" description="Helical" evidence="8">
    <location>
        <begin position="233"/>
        <end position="253"/>
    </location>
</feature>
<feature type="transmembrane region" description="Helical" evidence="8">
    <location>
        <begin position="92"/>
        <end position="110"/>
    </location>
</feature>
<dbReference type="PANTHER" id="PTHR32196">
    <property type="entry name" value="ABC TRANSPORTER PERMEASE PROTEIN YPHD-RELATED-RELATED"/>
    <property type="match status" value="1"/>
</dbReference>
<dbReference type="GO" id="GO:0022857">
    <property type="term" value="F:transmembrane transporter activity"/>
    <property type="evidence" value="ECO:0007669"/>
    <property type="project" value="InterPro"/>
</dbReference>